<dbReference type="SUPFAM" id="SSF54768">
    <property type="entry name" value="dsRNA-binding domain-like"/>
    <property type="match status" value="1"/>
</dbReference>
<gene>
    <name evidence="3" type="ORF">B0H17DRAFT_1070214</name>
</gene>
<evidence type="ECO:0000313" key="3">
    <source>
        <dbReference type="EMBL" id="KAJ7687439.1"/>
    </source>
</evidence>
<name>A0AAD7DEC7_MYCRO</name>
<keyword evidence="1" id="KW-0694">RNA-binding</keyword>
<accession>A0AAD7DEC7</accession>
<dbReference type="Gene3D" id="3.30.160.20">
    <property type="match status" value="1"/>
</dbReference>
<evidence type="ECO:0000313" key="4">
    <source>
        <dbReference type="Proteomes" id="UP001221757"/>
    </source>
</evidence>
<dbReference type="Pfam" id="PF00035">
    <property type="entry name" value="dsrm"/>
    <property type="match status" value="1"/>
</dbReference>
<dbReference type="EMBL" id="JARKIE010000088">
    <property type="protein sequence ID" value="KAJ7687439.1"/>
    <property type="molecule type" value="Genomic_DNA"/>
</dbReference>
<evidence type="ECO:0000259" key="2">
    <source>
        <dbReference type="PROSITE" id="PS50137"/>
    </source>
</evidence>
<feature type="domain" description="DRBM" evidence="2">
    <location>
        <begin position="3"/>
        <end position="72"/>
    </location>
</feature>
<reference evidence="3" key="1">
    <citation type="submission" date="2023-03" db="EMBL/GenBank/DDBJ databases">
        <title>Massive genome expansion in bonnet fungi (Mycena s.s.) driven by repeated elements and novel gene families across ecological guilds.</title>
        <authorList>
            <consortium name="Lawrence Berkeley National Laboratory"/>
            <person name="Harder C.B."/>
            <person name="Miyauchi S."/>
            <person name="Viragh M."/>
            <person name="Kuo A."/>
            <person name="Thoen E."/>
            <person name="Andreopoulos B."/>
            <person name="Lu D."/>
            <person name="Skrede I."/>
            <person name="Drula E."/>
            <person name="Henrissat B."/>
            <person name="Morin E."/>
            <person name="Kohler A."/>
            <person name="Barry K."/>
            <person name="LaButti K."/>
            <person name="Morin E."/>
            <person name="Salamov A."/>
            <person name="Lipzen A."/>
            <person name="Mereny Z."/>
            <person name="Hegedus B."/>
            <person name="Baldrian P."/>
            <person name="Stursova M."/>
            <person name="Weitz H."/>
            <person name="Taylor A."/>
            <person name="Grigoriev I.V."/>
            <person name="Nagy L.G."/>
            <person name="Martin F."/>
            <person name="Kauserud H."/>
        </authorList>
    </citation>
    <scope>NUCLEOTIDE SEQUENCE</scope>
    <source>
        <strain evidence="3">CBHHK067</strain>
    </source>
</reference>
<dbReference type="GO" id="GO:0003723">
    <property type="term" value="F:RNA binding"/>
    <property type="evidence" value="ECO:0007669"/>
    <property type="project" value="UniProtKB-UniRule"/>
</dbReference>
<proteinExistence type="predicted"/>
<protein>
    <recommendedName>
        <fullName evidence="2">DRBM domain-containing protein</fullName>
    </recommendedName>
</protein>
<dbReference type="PROSITE" id="PS50137">
    <property type="entry name" value="DS_RBD"/>
    <property type="match status" value="1"/>
</dbReference>
<dbReference type="InterPro" id="IPR014720">
    <property type="entry name" value="dsRBD_dom"/>
</dbReference>
<keyword evidence="4" id="KW-1185">Reference proteome</keyword>
<comment type="caution">
    <text evidence="3">The sequence shown here is derived from an EMBL/GenBank/DDBJ whole genome shotgun (WGS) entry which is preliminary data.</text>
</comment>
<dbReference type="AlphaFoldDB" id="A0AAD7DEC7"/>
<evidence type="ECO:0000256" key="1">
    <source>
        <dbReference type="PROSITE-ProRule" id="PRU00266"/>
    </source>
</evidence>
<organism evidence="3 4">
    <name type="scientific">Mycena rosella</name>
    <name type="common">Pink bonnet</name>
    <name type="synonym">Agaricus rosellus</name>
    <dbReference type="NCBI Taxonomy" id="1033263"/>
    <lineage>
        <taxon>Eukaryota</taxon>
        <taxon>Fungi</taxon>
        <taxon>Dikarya</taxon>
        <taxon>Basidiomycota</taxon>
        <taxon>Agaricomycotina</taxon>
        <taxon>Agaricomycetes</taxon>
        <taxon>Agaricomycetidae</taxon>
        <taxon>Agaricales</taxon>
        <taxon>Marasmiineae</taxon>
        <taxon>Mycenaceae</taxon>
        <taxon>Mycena</taxon>
    </lineage>
</organism>
<dbReference type="SMART" id="SM00358">
    <property type="entry name" value="DSRM"/>
    <property type="match status" value="1"/>
</dbReference>
<sequence>MTSYVTQLNNYFQGKKASHTLSWSESSTGASHEIKWTVQCKVSGEVKGTGVADTKAAAKEEAARQALVAYGF</sequence>
<dbReference type="Proteomes" id="UP001221757">
    <property type="component" value="Unassembled WGS sequence"/>
</dbReference>